<feature type="region of interest" description="Disordered" evidence="6">
    <location>
        <begin position="1951"/>
        <end position="2084"/>
    </location>
</feature>
<dbReference type="Pfam" id="PF23241">
    <property type="entry name" value="HAT_PRP39_C"/>
    <property type="match status" value="1"/>
</dbReference>
<dbReference type="Gene3D" id="1.25.40.10">
    <property type="entry name" value="Tetratricopeptide repeat domain"/>
    <property type="match status" value="2"/>
</dbReference>
<keyword evidence="2" id="KW-0507">mRNA processing</keyword>
<keyword evidence="4" id="KW-0508">mRNA splicing</keyword>
<feature type="compositionally biased region" description="Basic and acidic residues" evidence="6">
    <location>
        <begin position="1051"/>
        <end position="1063"/>
    </location>
</feature>
<evidence type="ECO:0000256" key="1">
    <source>
        <dbReference type="ARBA" id="ARBA00004123"/>
    </source>
</evidence>
<feature type="region of interest" description="Disordered" evidence="6">
    <location>
        <begin position="1038"/>
        <end position="1150"/>
    </location>
</feature>
<dbReference type="GO" id="GO:0071004">
    <property type="term" value="C:U2-type prespliceosome"/>
    <property type="evidence" value="ECO:0007669"/>
    <property type="project" value="TreeGrafter"/>
</dbReference>
<dbReference type="GO" id="GO:0005685">
    <property type="term" value="C:U1 snRNP"/>
    <property type="evidence" value="ECO:0007669"/>
    <property type="project" value="TreeGrafter"/>
</dbReference>
<feature type="compositionally biased region" description="Basic and acidic residues" evidence="6">
    <location>
        <begin position="856"/>
        <end position="870"/>
    </location>
</feature>
<protein>
    <submittedName>
        <fullName evidence="7">Prpf39 related</fullName>
    </submittedName>
</protein>
<evidence type="ECO:0000256" key="5">
    <source>
        <dbReference type="ARBA" id="ARBA00023242"/>
    </source>
</evidence>
<comment type="subcellular location">
    <subcellularLocation>
        <location evidence="1">Nucleus</location>
    </subcellularLocation>
</comment>
<feature type="compositionally biased region" description="Polar residues" evidence="6">
    <location>
        <begin position="9"/>
        <end position="21"/>
    </location>
</feature>
<dbReference type="GO" id="GO:0000243">
    <property type="term" value="C:commitment complex"/>
    <property type="evidence" value="ECO:0007669"/>
    <property type="project" value="TreeGrafter"/>
</dbReference>
<dbReference type="RefSeq" id="XP_067922838.1">
    <property type="nucleotide sequence ID" value="XM_068065183.1"/>
</dbReference>
<dbReference type="SUPFAM" id="SSF48452">
    <property type="entry name" value="TPR-like"/>
    <property type="match status" value="2"/>
</dbReference>
<dbReference type="InterPro" id="IPR011990">
    <property type="entry name" value="TPR-like_helical_dom_sf"/>
</dbReference>
<dbReference type="Proteomes" id="UP000221165">
    <property type="component" value="Unassembled WGS sequence"/>
</dbReference>
<dbReference type="EMBL" id="MIGC01002399">
    <property type="protein sequence ID" value="PHJ21154.1"/>
    <property type="molecule type" value="Genomic_DNA"/>
</dbReference>
<dbReference type="PANTHER" id="PTHR17204">
    <property type="entry name" value="PRE-MRNA PROCESSING PROTEIN PRP39-RELATED"/>
    <property type="match status" value="1"/>
</dbReference>
<feature type="compositionally biased region" description="Low complexity" evidence="6">
    <location>
        <begin position="42"/>
        <end position="61"/>
    </location>
</feature>
<name>A0A2C6KZ59_9APIC</name>
<feature type="region of interest" description="Disordered" evidence="6">
    <location>
        <begin position="888"/>
        <end position="955"/>
    </location>
</feature>
<proteinExistence type="predicted"/>
<dbReference type="GeneID" id="94428394"/>
<dbReference type="InterPro" id="IPR059164">
    <property type="entry name" value="HAT_PRP39_C"/>
</dbReference>
<feature type="region of interest" description="Disordered" evidence="6">
    <location>
        <begin position="2122"/>
        <end position="2182"/>
    </location>
</feature>
<gene>
    <name evidence="7" type="ORF">CSUI_005002</name>
</gene>
<keyword evidence="3" id="KW-0677">Repeat</keyword>
<feature type="compositionally biased region" description="Basic and acidic residues" evidence="6">
    <location>
        <begin position="906"/>
        <end position="932"/>
    </location>
</feature>
<evidence type="ECO:0000313" key="7">
    <source>
        <dbReference type="EMBL" id="PHJ21154.1"/>
    </source>
</evidence>
<feature type="region of interest" description="Disordered" evidence="6">
    <location>
        <begin position="1291"/>
        <end position="1316"/>
    </location>
</feature>
<dbReference type="GO" id="GO:0000395">
    <property type="term" value="P:mRNA 5'-splice site recognition"/>
    <property type="evidence" value="ECO:0007669"/>
    <property type="project" value="TreeGrafter"/>
</dbReference>
<feature type="compositionally biased region" description="Polar residues" evidence="6">
    <location>
        <begin position="1697"/>
        <end position="1710"/>
    </location>
</feature>
<evidence type="ECO:0000256" key="6">
    <source>
        <dbReference type="SAM" id="MobiDB-lite"/>
    </source>
</evidence>
<dbReference type="Pfam" id="PF23240">
    <property type="entry name" value="HAT_PRP39_N"/>
    <property type="match status" value="1"/>
</dbReference>
<feature type="compositionally biased region" description="Polar residues" evidence="6">
    <location>
        <begin position="31"/>
        <end position="41"/>
    </location>
</feature>
<feature type="region of interest" description="Disordered" evidence="6">
    <location>
        <begin position="1667"/>
        <end position="1711"/>
    </location>
</feature>
<feature type="region of interest" description="Disordered" evidence="6">
    <location>
        <begin position="1"/>
        <end position="121"/>
    </location>
</feature>
<evidence type="ECO:0000256" key="4">
    <source>
        <dbReference type="ARBA" id="ARBA00023187"/>
    </source>
</evidence>
<dbReference type="OrthoDB" id="333643at2759"/>
<dbReference type="VEuPathDB" id="ToxoDB:CSUI_005002"/>
<organism evidence="7 8">
    <name type="scientific">Cystoisospora suis</name>
    <dbReference type="NCBI Taxonomy" id="483139"/>
    <lineage>
        <taxon>Eukaryota</taxon>
        <taxon>Sar</taxon>
        <taxon>Alveolata</taxon>
        <taxon>Apicomplexa</taxon>
        <taxon>Conoidasida</taxon>
        <taxon>Coccidia</taxon>
        <taxon>Eucoccidiorida</taxon>
        <taxon>Eimeriorina</taxon>
        <taxon>Sarcocystidae</taxon>
        <taxon>Cystoisospora</taxon>
    </lineage>
</organism>
<sequence>MFVCPTAYTGAQAQPPSNSTDWEAAAKYYSSIRQQTTSQPADSSSSSDSSEKTATTQNAKKATNHLDLHPAKKRHKSASESTQASVREGIGLDPGEGLSHDRPAGDEDGATHHEGGDLGQQDEDTISYLLKRVDQNPHDYETSHQLVTALASTDRLDDYECALERILAEFPLLFGYWKKLGKFYLEKRRSWPETERVVERACEFVGHNPMIWVAYLEWTKEACSLTKEATRVKIDQAVESAGLHWKSWPLWQAVLEFEEAEYSEACTKIALSSGQSHDDNEKAEESSEDFLKKEELRLYHIKTRDAAVERLRMLYRKLHSTPIESMDLGWDRFKALLGKDEASATKTAPGALDKDLENEDLKPLEIMDLLADDELRKLYQNLLEQKNSCGDKDKDTKTVSDEEIAKLDRAAIKKEVSTLASQNAVEEACWAVRKALFAEAAEQAAARQVFENGVHRWFWHPDPLTPQRIQAWRDYLDFEDQNGSQERKDMLRKRCLEVCASYLEFWQRFSRQLLEEGKRTEALQLLYKGAYTVMKRRRDLAFAYALMAEQLGRFEDATKAYNYLLEPPLSPAYLKYYLGWISYQRRRGERERVLQLYDEGLQRFSAHPQCCELLHLHKANFTLHIEGDLKSTVSHLMKAYEALPTSVCLFQMLVRLLQLKHMGDGDRIFAAVSPVFAEALKNAEMTVWDKWQIWKMHVKFLETYAPTVEQVQNAKASAFSFLRENRVELVRLAPKAFRQRIPEGLRSEAPTADGTEDSGYYLGATGGVQYGDVSAAGWAGQGAYCGYETLPSLLDLEETQSLEILHLLPSISYVPLWSSSSSPRDFISSYPTEDSQSPLLGDLQLSPPGVQAPDTIEEKPLHERSKDHGLPYGCKERRIVELSTSRKRVSEDLQSEFPPGNPLVEQKMDGESVWRSRQKNDERSGSENESKEATCQLARLPPSRTPNSVSEEEEDSFRPNDYSWWSVKIPEALSECDGDQPPFFEVPAIEKQRGGSRFSVKKRTPAFAVQVDEQEAFLNRVLPRRFIRSPVGRHGAFLEEKPASLSRHRSGRGDRRDETRVGMEVETVDEETTLSSKPNQGRPPDTKNAKGSFFTGSNDSRETDVSGAEEEEEKKEEDHHSLSIDGGHEEDPSDGETEDGGDKAVVTTSTTPLNREFSTIPISALFDIHVAEFCRGYRHAGAFSYDNFKNAVAQSYRVRMNPTAPSRSSSDGLTSLTPDKIPGLRALQASLEDYEACRQWVFRFCTFLRLHEELAYISVYLMHFLLMRWSSWQPPPRLILPEYRAIQSVAGGSGGSKTGDRNTSQKVASSSSSLFSPRFSPEVEDAQTRSILWGVYHIEISPSHSLESSQQIPKQLLGSSQVSYRHVPTSTVPSKVPARDGFWTAVSPSPISQHPLPPLVRLACVCIAIAYKQLEVVPHLDCAGIVIEAIAFVKEENVSLSQNPLVTPTSAPGAGRKAEMLPLPGGTTRNSHAPRPFWAVTGHQECEEGLFQSPSDPSEQSKTRPSFLSHSPSIGCCNCCRSTLNGQDVEDFIRSTTGSKQGITTGTAATGGSRALYHRGGSDRIVFQLKDSRGITPSYGKGGGARYPCNRTSSSSVGASTHPAPPPAWPPTGWLELYAWSCIEEEGLLTHANVFLFLQWLLGASKLHRRKYGARWLPSITRSVENKKKKKKKPLVEKTTSVRVHEVEEDASPDQGAFQSPENNGTNFSIPPSRWIAEYAKRGNLPASRSRSTRLVHTEFAGESSFLGSSRNKSNAGGGHSYEAAGRMWCGSSLRDQEGEIECVDTKQIGRKFTDDFMSLTPVLHDLTKKQETCEEDDIFLLPACPRSALPLYILQIALCSRDPCFLSVPPPIQAACVLRFLLTCFACETKHTRFLDAVLGPELIPDVKAATDYMKHALLAAACSTSPLWAWRLPGEVVHNLFPESNLEGGGGPGPQCRKCRLSFTNVHIDEEQQQRPLRGEVTSGGMHGQRPDRKNEMSERKKEKFAVEDDTQHKKEKPEGITRLLEEEWNDKSTSPSSSLDLAEPQHHAPRGEWRRSSHTHGNPRGCCLPTPSGTSTPVRRRDNKEGEESSSSSSPNATDAISPHHTWSIAALLCPHGNSRWDLECSRCCVSPSSSIRKHFSKTKTVGSDRDCGGSSESRSEEQAGKGLTSSGPATGAREAESDTCISSNSRRYQAQQMQQEEASAAYQQLMLQQQLQQQQPQQQGTFDTPYQQYWDPTTSGASIQGYYYDPQVASQQAAASLYVTAASTTTSIPSTHSRASV</sequence>
<feature type="compositionally biased region" description="Basic and acidic residues" evidence="6">
    <location>
        <begin position="98"/>
        <end position="116"/>
    </location>
</feature>
<keyword evidence="8" id="KW-1185">Reference proteome</keyword>
<reference evidence="7 8" key="1">
    <citation type="journal article" date="2017" name="Int. J. Parasitol.">
        <title>The genome of the protozoan parasite Cystoisospora suis and a reverse vaccinology approach to identify vaccine candidates.</title>
        <authorList>
            <person name="Palmieri N."/>
            <person name="Shrestha A."/>
            <person name="Ruttkowski B."/>
            <person name="Beck T."/>
            <person name="Vogl C."/>
            <person name="Tomley F."/>
            <person name="Blake D.P."/>
            <person name="Joachim A."/>
        </authorList>
    </citation>
    <scope>NUCLEOTIDE SEQUENCE [LARGE SCALE GENOMIC DNA]</scope>
    <source>
        <strain evidence="7 8">Wien I</strain>
    </source>
</reference>
<feature type="region of interest" description="Disordered" evidence="6">
    <location>
        <begin position="1580"/>
        <end position="1605"/>
    </location>
</feature>
<feature type="compositionally biased region" description="Basic and acidic residues" evidence="6">
    <location>
        <begin position="1971"/>
        <end position="2008"/>
    </location>
</feature>
<feature type="compositionally biased region" description="Low complexity" evidence="6">
    <location>
        <begin position="2173"/>
        <end position="2182"/>
    </location>
</feature>
<feature type="region of interest" description="Disordered" evidence="6">
    <location>
        <begin position="825"/>
        <end position="870"/>
    </location>
</feature>
<evidence type="ECO:0000256" key="3">
    <source>
        <dbReference type="ARBA" id="ARBA00022737"/>
    </source>
</evidence>
<comment type="caution">
    <text evidence="7">The sequence shown here is derived from an EMBL/GenBank/DDBJ whole genome shotgun (WGS) entry which is preliminary data.</text>
</comment>
<accession>A0A2C6KZ59</accession>
<keyword evidence="5" id="KW-0539">Nucleus</keyword>
<feature type="compositionally biased region" description="Basic and acidic residues" evidence="6">
    <location>
        <begin position="1116"/>
        <end position="1130"/>
    </location>
</feature>
<feature type="compositionally biased region" description="Polar residues" evidence="6">
    <location>
        <begin position="1590"/>
        <end position="1599"/>
    </location>
</feature>
<feature type="compositionally biased region" description="Basic and acidic residues" evidence="6">
    <location>
        <begin position="2026"/>
        <end position="2038"/>
    </location>
</feature>
<evidence type="ECO:0000256" key="2">
    <source>
        <dbReference type="ARBA" id="ARBA00022664"/>
    </source>
</evidence>
<dbReference type="PANTHER" id="PTHR17204:SF5">
    <property type="entry name" value="PRE-MRNA-PROCESSING FACTOR 39"/>
    <property type="match status" value="1"/>
</dbReference>
<evidence type="ECO:0000313" key="8">
    <source>
        <dbReference type="Proteomes" id="UP000221165"/>
    </source>
</evidence>
<feature type="compositionally biased region" description="Basic and acidic residues" evidence="6">
    <location>
        <begin position="2130"/>
        <end position="2147"/>
    </location>
</feature>
<dbReference type="GO" id="GO:0030627">
    <property type="term" value="F:pre-mRNA 5'-splice site binding"/>
    <property type="evidence" value="ECO:0007669"/>
    <property type="project" value="TreeGrafter"/>
</dbReference>